<evidence type="ECO:0000313" key="5">
    <source>
        <dbReference type="EMBL" id="KAK2983380.1"/>
    </source>
</evidence>
<evidence type="ECO:0000313" key="6">
    <source>
        <dbReference type="Proteomes" id="UP001187471"/>
    </source>
</evidence>
<keyword evidence="2" id="KW-0808">Transferase</keyword>
<dbReference type="PANTHER" id="PTHR31623:SF110">
    <property type="entry name" value="VINORINE SYNTHASE-LIKE"/>
    <property type="match status" value="1"/>
</dbReference>
<protein>
    <submittedName>
        <fullName evidence="5">Uncharacterized protein</fullName>
    </submittedName>
</protein>
<dbReference type="Proteomes" id="UP001187471">
    <property type="component" value="Unassembled WGS sequence"/>
</dbReference>
<reference evidence="5" key="1">
    <citation type="submission" date="2022-12" db="EMBL/GenBank/DDBJ databases">
        <title>Draft genome assemblies for two species of Escallonia (Escalloniales).</title>
        <authorList>
            <person name="Chanderbali A."/>
            <person name="Dervinis C."/>
            <person name="Anghel I."/>
            <person name="Soltis D."/>
            <person name="Soltis P."/>
            <person name="Zapata F."/>
        </authorList>
    </citation>
    <scope>NUCLEOTIDE SEQUENCE</scope>
    <source>
        <strain evidence="5">UCBG92.1500</strain>
        <tissue evidence="5">Leaf</tissue>
    </source>
</reference>
<dbReference type="AlphaFoldDB" id="A0AA88S6I4"/>
<dbReference type="PANTHER" id="PTHR31623">
    <property type="entry name" value="F21J9.9"/>
    <property type="match status" value="1"/>
</dbReference>
<evidence type="ECO:0000256" key="4">
    <source>
        <dbReference type="SAM" id="MobiDB-lite"/>
    </source>
</evidence>
<dbReference type="InterPro" id="IPR023213">
    <property type="entry name" value="CAT-like_dom_sf"/>
</dbReference>
<organism evidence="5 6">
    <name type="scientific">Escallonia rubra</name>
    <dbReference type="NCBI Taxonomy" id="112253"/>
    <lineage>
        <taxon>Eukaryota</taxon>
        <taxon>Viridiplantae</taxon>
        <taxon>Streptophyta</taxon>
        <taxon>Embryophyta</taxon>
        <taxon>Tracheophyta</taxon>
        <taxon>Spermatophyta</taxon>
        <taxon>Magnoliopsida</taxon>
        <taxon>eudicotyledons</taxon>
        <taxon>Gunneridae</taxon>
        <taxon>Pentapetalae</taxon>
        <taxon>asterids</taxon>
        <taxon>campanulids</taxon>
        <taxon>Escalloniales</taxon>
        <taxon>Escalloniaceae</taxon>
        <taxon>Escallonia</taxon>
    </lineage>
</organism>
<evidence type="ECO:0000256" key="1">
    <source>
        <dbReference type="ARBA" id="ARBA00009861"/>
    </source>
</evidence>
<accession>A0AA88S6I4</accession>
<feature type="compositionally biased region" description="Pro residues" evidence="4">
    <location>
        <begin position="152"/>
        <end position="162"/>
    </location>
</feature>
<dbReference type="Pfam" id="PF02458">
    <property type="entry name" value="Transferase"/>
    <property type="match status" value="1"/>
</dbReference>
<dbReference type="EMBL" id="JAVXUO010001330">
    <property type="protein sequence ID" value="KAK2983380.1"/>
    <property type="molecule type" value="Genomic_DNA"/>
</dbReference>
<keyword evidence="6" id="KW-1185">Reference proteome</keyword>
<evidence type="ECO:0000256" key="3">
    <source>
        <dbReference type="ARBA" id="ARBA00023315"/>
    </source>
</evidence>
<name>A0AA88S6I4_9ASTE</name>
<dbReference type="GO" id="GO:0016746">
    <property type="term" value="F:acyltransferase activity"/>
    <property type="evidence" value="ECO:0007669"/>
    <property type="project" value="UniProtKB-KW"/>
</dbReference>
<comment type="caution">
    <text evidence="5">The sequence shown here is derived from an EMBL/GenBank/DDBJ whole genome shotgun (WGS) entry which is preliminary data.</text>
</comment>
<proteinExistence type="inferred from homology"/>
<feature type="compositionally biased region" description="Basic and acidic residues" evidence="4">
    <location>
        <begin position="174"/>
        <end position="184"/>
    </location>
</feature>
<comment type="similarity">
    <text evidence="1">Belongs to the plant acyltransferase family.</text>
</comment>
<dbReference type="Gene3D" id="3.30.559.10">
    <property type="entry name" value="Chloramphenicol acetyltransferase-like domain"/>
    <property type="match status" value="1"/>
</dbReference>
<feature type="region of interest" description="Disordered" evidence="4">
    <location>
        <begin position="131"/>
        <end position="184"/>
    </location>
</feature>
<evidence type="ECO:0000256" key="2">
    <source>
        <dbReference type="ARBA" id="ARBA00022679"/>
    </source>
</evidence>
<keyword evidence="3" id="KW-0012">Acyltransferase</keyword>
<feature type="compositionally biased region" description="Polar residues" evidence="4">
    <location>
        <begin position="133"/>
        <end position="143"/>
    </location>
</feature>
<sequence>MAMTVEIVSRETIKPASPTSQGHNSINLSVLDQLGPKQYVPIILFYPNTTHKITDELKKSLPETLQLMYPLAGRWLQNDQSSIKCNDQGVEFIETSIKEDMFTLLRHPKIDLLSQLVPCIPMEAKDECRLRPTTKSDASTGLPQQRLFLWSPPSPAMPPPLLSSPRQSTKKKKGMEQPDSHANHEPATNLLIRGAAPCTTVVTPIAHRSISMR</sequence>
<gene>
    <name evidence="5" type="ORF">RJ640_016004</name>
</gene>